<gene>
    <name evidence="1" type="ORF">H6P81_016502</name>
</gene>
<evidence type="ECO:0000313" key="1">
    <source>
        <dbReference type="EMBL" id="KAG9445162.1"/>
    </source>
</evidence>
<name>A0AAV7E8J1_ARIFI</name>
<proteinExistence type="predicted"/>
<protein>
    <submittedName>
        <fullName evidence="1">Uncharacterized protein</fullName>
    </submittedName>
</protein>
<dbReference type="EMBL" id="JAINDJ010000006">
    <property type="protein sequence ID" value="KAG9445162.1"/>
    <property type="molecule type" value="Genomic_DNA"/>
</dbReference>
<reference evidence="1 2" key="1">
    <citation type="submission" date="2021-07" db="EMBL/GenBank/DDBJ databases">
        <title>The Aristolochia fimbriata genome: insights into angiosperm evolution, floral development and chemical biosynthesis.</title>
        <authorList>
            <person name="Jiao Y."/>
        </authorList>
    </citation>
    <scope>NUCLEOTIDE SEQUENCE [LARGE SCALE GENOMIC DNA]</scope>
    <source>
        <strain evidence="1">IBCAS-2021</strain>
        <tissue evidence="1">Leaf</tissue>
    </source>
</reference>
<keyword evidence="2" id="KW-1185">Reference proteome</keyword>
<accession>A0AAV7E8J1</accession>
<dbReference type="AlphaFoldDB" id="A0AAV7E8J1"/>
<comment type="caution">
    <text evidence="1">The sequence shown here is derived from an EMBL/GenBank/DDBJ whole genome shotgun (WGS) entry which is preliminary data.</text>
</comment>
<organism evidence="1 2">
    <name type="scientific">Aristolochia fimbriata</name>
    <name type="common">White veined hardy Dutchman's pipe vine</name>
    <dbReference type="NCBI Taxonomy" id="158543"/>
    <lineage>
        <taxon>Eukaryota</taxon>
        <taxon>Viridiplantae</taxon>
        <taxon>Streptophyta</taxon>
        <taxon>Embryophyta</taxon>
        <taxon>Tracheophyta</taxon>
        <taxon>Spermatophyta</taxon>
        <taxon>Magnoliopsida</taxon>
        <taxon>Magnoliidae</taxon>
        <taxon>Piperales</taxon>
        <taxon>Aristolochiaceae</taxon>
        <taxon>Aristolochia</taxon>
    </lineage>
</organism>
<sequence length="96" mass="11647">MALQFIESGKKLSKKLFFPLRLSKRRFLLPLSCPVFSRFFERVTRVFYPFLYSFLLRSAQLALQYHVSRDFSFNLLRLNLKHSRYKHNHMNDSINE</sequence>
<evidence type="ECO:0000313" key="2">
    <source>
        <dbReference type="Proteomes" id="UP000825729"/>
    </source>
</evidence>
<dbReference type="Proteomes" id="UP000825729">
    <property type="component" value="Unassembled WGS sequence"/>
</dbReference>